<organism evidence="2 3">
    <name type="scientific">Leptidea sinapis</name>
    <dbReference type="NCBI Taxonomy" id="189913"/>
    <lineage>
        <taxon>Eukaryota</taxon>
        <taxon>Metazoa</taxon>
        <taxon>Ecdysozoa</taxon>
        <taxon>Arthropoda</taxon>
        <taxon>Hexapoda</taxon>
        <taxon>Insecta</taxon>
        <taxon>Pterygota</taxon>
        <taxon>Neoptera</taxon>
        <taxon>Endopterygota</taxon>
        <taxon>Lepidoptera</taxon>
        <taxon>Glossata</taxon>
        <taxon>Ditrysia</taxon>
        <taxon>Papilionoidea</taxon>
        <taxon>Pieridae</taxon>
        <taxon>Dismorphiinae</taxon>
        <taxon>Leptidea</taxon>
    </lineage>
</organism>
<dbReference type="AlphaFoldDB" id="A0A5E4QR01"/>
<feature type="region of interest" description="Disordered" evidence="1">
    <location>
        <begin position="80"/>
        <end position="99"/>
    </location>
</feature>
<dbReference type="EMBL" id="FZQP02004056">
    <property type="protein sequence ID" value="VVC99316.1"/>
    <property type="molecule type" value="Genomic_DNA"/>
</dbReference>
<evidence type="ECO:0000256" key="1">
    <source>
        <dbReference type="SAM" id="MobiDB-lite"/>
    </source>
</evidence>
<dbReference type="Proteomes" id="UP000324832">
    <property type="component" value="Unassembled WGS sequence"/>
</dbReference>
<evidence type="ECO:0000313" key="2">
    <source>
        <dbReference type="EMBL" id="VVC99316.1"/>
    </source>
</evidence>
<sequence length="255" mass="28849">MKYPCRRDFSKDSTKQMDFSDPLLRVPARAPVWREFGPAWIGRGRSLSPPVSSDRVKATFKHVHVPSFFGYEAYLLGRKGPPKLNSHETPTPHAHTSPQMTHVRHADKLNHIVSEDFNTDSGGGYAYPDYTLPIIPPYETQEDFQNGYQEIFYGENYTEPEAPNYAYPQNQRPFSASSSSCSSIESSEVNQQFNYTNLISFYGQQNQNGRPMDSSFGGNFGKMTPSPSVQEAAYTSVIVDNTQQFHHHSSNVNEF</sequence>
<evidence type="ECO:0000313" key="3">
    <source>
        <dbReference type="Proteomes" id="UP000324832"/>
    </source>
</evidence>
<feature type="non-terminal residue" evidence="2">
    <location>
        <position position="255"/>
    </location>
</feature>
<accession>A0A5E4QR01</accession>
<proteinExistence type="predicted"/>
<name>A0A5E4QR01_9NEOP</name>
<gene>
    <name evidence="2" type="ORF">LSINAPIS_LOCUS10211</name>
</gene>
<keyword evidence="3" id="KW-1185">Reference proteome</keyword>
<protein>
    <submittedName>
        <fullName evidence="2">Uncharacterized protein</fullName>
    </submittedName>
</protein>
<reference evidence="2 3" key="1">
    <citation type="submission" date="2017-07" db="EMBL/GenBank/DDBJ databases">
        <authorList>
            <person name="Talla V."/>
            <person name="Backstrom N."/>
        </authorList>
    </citation>
    <scope>NUCLEOTIDE SEQUENCE [LARGE SCALE GENOMIC DNA]</scope>
</reference>